<comment type="subcellular location">
    <subcellularLocation>
        <location evidence="1">Cytoplasm</location>
    </subcellularLocation>
</comment>
<dbReference type="InterPro" id="IPR036388">
    <property type="entry name" value="WH-like_DNA-bd_sf"/>
</dbReference>
<evidence type="ECO:0000256" key="3">
    <source>
        <dbReference type="ARBA" id="ARBA00022490"/>
    </source>
</evidence>
<organism evidence="10 11">
    <name type="scientific">Alkalicoccus urumqiensis</name>
    <name type="common">Bacillus urumqiensis</name>
    <dbReference type="NCBI Taxonomy" id="1548213"/>
    <lineage>
        <taxon>Bacteria</taxon>
        <taxon>Bacillati</taxon>
        <taxon>Bacillota</taxon>
        <taxon>Bacilli</taxon>
        <taxon>Bacillales</taxon>
        <taxon>Bacillaceae</taxon>
        <taxon>Alkalicoccus</taxon>
    </lineage>
</organism>
<dbReference type="InterPro" id="IPR057335">
    <property type="entry name" value="Beta-barrel_SelB"/>
</dbReference>
<evidence type="ECO:0000256" key="5">
    <source>
        <dbReference type="ARBA" id="ARBA00022917"/>
    </source>
</evidence>
<dbReference type="InterPro" id="IPR015191">
    <property type="entry name" value="SelB_WHD4"/>
</dbReference>
<dbReference type="InterPro" id="IPR005225">
    <property type="entry name" value="Small_GTP-bd"/>
</dbReference>
<dbReference type="GO" id="GO:0003746">
    <property type="term" value="F:translation elongation factor activity"/>
    <property type="evidence" value="ECO:0007669"/>
    <property type="project" value="UniProtKB-KW"/>
</dbReference>
<dbReference type="PANTHER" id="PTHR43721">
    <property type="entry name" value="ELONGATION FACTOR TU-RELATED"/>
    <property type="match status" value="1"/>
</dbReference>
<keyword evidence="4" id="KW-0547">Nucleotide-binding</keyword>
<dbReference type="GO" id="GO:0005737">
    <property type="term" value="C:cytoplasm"/>
    <property type="evidence" value="ECO:0007669"/>
    <property type="project" value="UniProtKB-SubCell"/>
</dbReference>
<dbReference type="Gene3D" id="1.10.10.2770">
    <property type="match status" value="1"/>
</dbReference>
<dbReference type="InterPro" id="IPR004535">
    <property type="entry name" value="Transl_elong_SelB"/>
</dbReference>
<dbReference type="GO" id="GO:0001514">
    <property type="term" value="P:selenocysteine incorporation"/>
    <property type="evidence" value="ECO:0007669"/>
    <property type="project" value="InterPro"/>
</dbReference>
<dbReference type="PRINTS" id="PR00315">
    <property type="entry name" value="ELONGATNFCT"/>
</dbReference>
<dbReference type="CDD" id="cd03696">
    <property type="entry name" value="SelB_II"/>
    <property type="match status" value="1"/>
</dbReference>
<dbReference type="InterPro" id="IPR027417">
    <property type="entry name" value="P-loop_NTPase"/>
</dbReference>
<dbReference type="PROSITE" id="PS51722">
    <property type="entry name" value="G_TR_2"/>
    <property type="match status" value="1"/>
</dbReference>
<evidence type="ECO:0000256" key="6">
    <source>
        <dbReference type="ARBA" id="ARBA00023134"/>
    </source>
</evidence>
<dbReference type="Pfam" id="PF25461">
    <property type="entry name" value="Beta-barrel_SelB"/>
    <property type="match status" value="1"/>
</dbReference>
<comment type="function">
    <text evidence="7">Translation factor necessary for the incorporation of selenocysteine into proteins. It probably replaces EF-Tu for the insertion of selenocysteine directed by the UGA codon. SelB binds GTP and GDP.</text>
</comment>
<dbReference type="OrthoDB" id="9804504at2"/>
<dbReference type="Gene3D" id="1.10.10.10">
    <property type="entry name" value="Winged helix-like DNA-binding domain superfamily/Winged helix DNA-binding domain"/>
    <property type="match status" value="1"/>
</dbReference>
<dbReference type="PANTHER" id="PTHR43721:SF11">
    <property type="entry name" value="SELENOCYSTEINE-SPECIFIC ELONGATION FACTOR"/>
    <property type="match status" value="1"/>
</dbReference>
<name>A0A2P6MDW7_ALKUR</name>
<dbReference type="NCBIfam" id="TIGR00475">
    <property type="entry name" value="selB"/>
    <property type="match status" value="1"/>
</dbReference>
<dbReference type="InterPro" id="IPR050055">
    <property type="entry name" value="EF-Tu_GTPase"/>
</dbReference>
<keyword evidence="10" id="KW-0251">Elongation factor</keyword>
<proteinExistence type="predicted"/>
<dbReference type="Pfam" id="PF03144">
    <property type="entry name" value="GTP_EFTU_D2"/>
    <property type="match status" value="1"/>
</dbReference>
<dbReference type="Gene3D" id="3.40.50.300">
    <property type="entry name" value="P-loop containing nucleotide triphosphate hydrolases"/>
    <property type="match status" value="1"/>
</dbReference>
<evidence type="ECO:0000313" key="10">
    <source>
        <dbReference type="EMBL" id="PRO64473.1"/>
    </source>
</evidence>
<gene>
    <name evidence="10" type="primary">selB</name>
    <name evidence="10" type="ORF">C6I21_14755</name>
</gene>
<keyword evidence="5" id="KW-0648">Protein biosynthesis</keyword>
<evidence type="ECO:0000256" key="4">
    <source>
        <dbReference type="ARBA" id="ARBA00022741"/>
    </source>
</evidence>
<accession>A0A2P6MDW7</accession>
<evidence type="ECO:0000313" key="11">
    <source>
        <dbReference type="Proteomes" id="UP000243650"/>
    </source>
</evidence>
<dbReference type="EMBL" id="PVNS01000016">
    <property type="protein sequence ID" value="PRO64473.1"/>
    <property type="molecule type" value="Genomic_DNA"/>
</dbReference>
<dbReference type="SUPFAM" id="SSF50465">
    <property type="entry name" value="EF-Tu/eEF-1alpha/eIF2-gamma C-terminal domain"/>
    <property type="match status" value="1"/>
</dbReference>
<keyword evidence="6" id="KW-0342">GTP-binding</keyword>
<dbReference type="InterPro" id="IPR036390">
    <property type="entry name" value="WH_DNA-bd_sf"/>
</dbReference>
<dbReference type="GO" id="GO:0003723">
    <property type="term" value="F:RNA binding"/>
    <property type="evidence" value="ECO:0007669"/>
    <property type="project" value="InterPro"/>
</dbReference>
<keyword evidence="11" id="KW-1185">Reference proteome</keyword>
<reference evidence="10 11" key="1">
    <citation type="submission" date="2018-03" db="EMBL/GenBank/DDBJ databases">
        <title>Bacillus urumqiensis sp. nov., a moderately haloalkaliphilic bacterium isolated from a salt lake.</title>
        <authorList>
            <person name="Zhao B."/>
            <person name="Liao Z."/>
        </authorList>
    </citation>
    <scope>NUCLEOTIDE SEQUENCE [LARGE SCALE GENOMIC DNA]</scope>
    <source>
        <strain evidence="10 11">BZ-SZ-XJ18</strain>
    </source>
</reference>
<evidence type="ECO:0000259" key="9">
    <source>
        <dbReference type="PROSITE" id="PS51722"/>
    </source>
</evidence>
<dbReference type="Pfam" id="PF00009">
    <property type="entry name" value="GTP_EFTU"/>
    <property type="match status" value="1"/>
</dbReference>
<dbReference type="SUPFAM" id="SSF46785">
    <property type="entry name" value="Winged helix' DNA-binding domain"/>
    <property type="match status" value="1"/>
</dbReference>
<dbReference type="InterPro" id="IPR009000">
    <property type="entry name" value="Transl_B-barrel_sf"/>
</dbReference>
<dbReference type="SUPFAM" id="SSF52540">
    <property type="entry name" value="P-loop containing nucleoside triphosphate hydrolases"/>
    <property type="match status" value="1"/>
</dbReference>
<dbReference type="InterPro" id="IPR004161">
    <property type="entry name" value="EFTu-like_2"/>
</dbReference>
<evidence type="ECO:0000256" key="2">
    <source>
        <dbReference type="ARBA" id="ARBA00015953"/>
    </source>
</evidence>
<keyword evidence="3" id="KW-0963">Cytoplasm</keyword>
<dbReference type="GO" id="GO:0005525">
    <property type="term" value="F:GTP binding"/>
    <property type="evidence" value="ECO:0007669"/>
    <property type="project" value="UniProtKB-KW"/>
</dbReference>
<evidence type="ECO:0000256" key="7">
    <source>
        <dbReference type="ARBA" id="ARBA00025526"/>
    </source>
</evidence>
<dbReference type="CDD" id="cd15491">
    <property type="entry name" value="selB_III"/>
    <property type="match status" value="1"/>
</dbReference>
<dbReference type="InterPro" id="IPR000795">
    <property type="entry name" value="T_Tr_GTP-bd_dom"/>
</dbReference>
<evidence type="ECO:0000256" key="1">
    <source>
        <dbReference type="ARBA" id="ARBA00004496"/>
    </source>
</evidence>
<dbReference type="Gene3D" id="2.40.30.10">
    <property type="entry name" value="Translation factors"/>
    <property type="match status" value="1"/>
</dbReference>
<dbReference type="NCBIfam" id="TIGR00231">
    <property type="entry name" value="small_GTP"/>
    <property type="match status" value="1"/>
</dbReference>
<dbReference type="CDD" id="cd04171">
    <property type="entry name" value="SelB"/>
    <property type="match status" value="1"/>
</dbReference>
<dbReference type="SUPFAM" id="SSF50447">
    <property type="entry name" value="Translation proteins"/>
    <property type="match status" value="1"/>
</dbReference>
<dbReference type="InterPro" id="IPR009001">
    <property type="entry name" value="Transl_elong_EF1A/Init_IF2_C"/>
</dbReference>
<sequence length="624" mass="70472">MDGGIFLNYFTIGMAGHIDHGKTTLTKALTNQDTDRLKEEKERNISIEPGFARLETDDSIEVSIIDVPGHERFIRQMIAGVSGIDMVILVIAADEGVMPQTKEHVHILELLGTEVGMIAFTKSDGLDEEMQELLTVDVQDQLEGTFAQEAPVYFVDSLTKTGIDELKEAAVNKLKAMPARRSAGPFRLPVDQSFSVKGQGTVVRGTVQNGTASVGDVLHLLPHKKEVRIRQMQVHHEKRETVHSGQRAAINLGGIDYSDIHRGDVLVSGDFPITKTIDTVLFPVPLFKTPLKQRAPVKLHTGTSEVYGKIVFFDRNELTHDEQGPVFCQVRLDEAVVCDRNDRFILRRPTPMETIGGGAVIDPSAETHRFGKQTVEELERRYEGTPEERLQDFVQERHFVLVKEASQALSLPLADVEAAAENLPRAGEFLTTKNSLDEAEELALMLIRRYQKMNPLRRGKPFAELLQELPYEKEASEALAGMMIEREAVRRRGAWIHESGWEPHFPKEWRKRMEQVEADILESGLEPPVFEESTANAGLPEEWSRELRMWMLAAEALELDEKHLISRTAFEEGMSRLQEHTADGFSLQEAKEHLGLTRKYLVPLLELADKEGWTARKDKDRIWR</sequence>
<dbReference type="AlphaFoldDB" id="A0A2P6MDW7"/>
<feature type="domain" description="Tr-type G" evidence="9">
    <location>
        <begin position="7"/>
        <end position="180"/>
    </location>
</feature>
<comment type="caution">
    <text evidence="10">The sequence shown here is derived from an EMBL/GenBank/DDBJ whole genome shotgun (WGS) entry which is preliminary data.</text>
</comment>
<protein>
    <recommendedName>
        <fullName evidence="2">Selenocysteine-specific elongation factor</fullName>
    </recommendedName>
    <alternativeName>
        <fullName evidence="8">SelB translation factor</fullName>
    </alternativeName>
</protein>
<dbReference type="GO" id="GO:0003924">
    <property type="term" value="F:GTPase activity"/>
    <property type="evidence" value="ECO:0007669"/>
    <property type="project" value="InterPro"/>
</dbReference>
<dbReference type="Pfam" id="PF09107">
    <property type="entry name" value="WHD_3rd_SelB"/>
    <property type="match status" value="1"/>
</dbReference>
<dbReference type="Proteomes" id="UP000243650">
    <property type="component" value="Unassembled WGS sequence"/>
</dbReference>
<evidence type="ECO:0000256" key="8">
    <source>
        <dbReference type="ARBA" id="ARBA00031615"/>
    </source>
</evidence>